<dbReference type="InterPro" id="IPR005330">
    <property type="entry name" value="MHYT_dom"/>
</dbReference>
<dbReference type="SUPFAM" id="SSF141868">
    <property type="entry name" value="EAL domain-like"/>
    <property type="match status" value="1"/>
</dbReference>
<feature type="transmembrane region" description="Helical" evidence="1">
    <location>
        <begin position="16"/>
        <end position="35"/>
    </location>
</feature>
<feature type="transmembrane region" description="Helical" evidence="1">
    <location>
        <begin position="112"/>
        <end position="138"/>
    </location>
</feature>
<name>A0A0F5FWD3_9HYPH</name>
<evidence type="ECO:0000313" key="6">
    <source>
        <dbReference type="Proteomes" id="UP000033632"/>
    </source>
</evidence>
<sequence length="802" mass="85285">MHTVLSTLLFEHDLRLVALAGLVCALASFAGISILHHARRSSAHARYIWLAVAAVAVGFGVWSTHFIAMIAFRPDIPVGYDLPGTIVSLVIAIVITGGGLWIAAIGRGRADFALGGAVAGFGISAMHYTGMAALIIGGEIQWDLVLMAASVLLGMGLGLVAFVLSAWGRGLGWRLGGAGVLTLAICAMHFTAMGAVNLDNCYPVVAEGDISPAYLSMAVGIAGILIVGLALGGMMLDRHERRRAARETGRMRLLADAAVDGLIVTDGERVLTANSSFQRMIDAEGIDVTGCPLEELFPSTALAELFAQPDVRLETELGDGSGRVIPVEAVLRPVEYAGQERSAIAIRDLSARKKDEQQIRFLAHHDSLTGLSNRAAFNRQLHKEMSTARRLGQSVAVLCLDLDRFKEVNDLFGHGAGDSMLQAVAERLTGVLGDGQTCSRLGGDEFAVIVPEIDGPAQAGRVAEAIMEAFRDHNLESGSGALISASIGIALYPDNAETAQALIANADTALYRAKQDGRGVYRFFEAQMGAAVREKRLLENDLRAAIARNELTLVFQPQVGVASGEVTGFEALVRWTHPVRGEVSPSVFIPIAEESGLILAIGDWVMREACTEAATWTNRLPVAVNVSPVQLHAADFLANLEAILAQTGLAPGQLEIEITETALIRDLARTIATLDRVKALGVRVAMDDFGTGYSSLANLRAFAFDKIKVDQSFIRSVDHSDQSAAIVRAVLGLGSGLKLPVVAEGVERLEELEFLRAEACAEVQGYFFSRPAPIADFAAITSGRDRFLLAANATALPARMAV</sequence>
<dbReference type="PATRIC" id="fig|443610.3.peg.3214"/>
<protein>
    <submittedName>
        <fullName evidence="5">Diguanylate phosphodiesterase</fullName>
    </submittedName>
</protein>
<proteinExistence type="predicted"/>
<dbReference type="InterPro" id="IPR000160">
    <property type="entry name" value="GGDEF_dom"/>
</dbReference>
<keyword evidence="1" id="KW-0472">Membrane</keyword>
<dbReference type="Pfam" id="PF00990">
    <property type="entry name" value="GGDEF"/>
    <property type="match status" value="1"/>
</dbReference>
<dbReference type="Proteomes" id="UP000033632">
    <property type="component" value="Unassembled WGS sequence"/>
</dbReference>
<feature type="domain" description="MHYT" evidence="4">
    <location>
        <begin position="12"/>
        <end position="199"/>
    </location>
</feature>
<dbReference type="GO" id="GO:0016020">
    <property type="term" value="C:membrane"/>
    <property type="evidence" value="ECO:0007669"/>
    <property type="project" value="UniProtKB-UniRule"/>
</dbReference>
<dbReference type="Pfam" id="PF03707">
    <property type="entry name" value="MHYT"/>
    <property type="match status" value="3"/>
</dbReference>
<feature type="transmembrane region" description="Helical" evidence="1">
    <location>
        <begin position="171"/>
        <end position="193"/>
    </location>
</feature>
<dbReference type="InterPro" id="IPR052155">
    <property type="entry name" value="Biofilm_reg_signaling"/>
</dbReference>
<dbReference type="CDD" id="cd01948">
    <property type="entry name" value="EAL"/>
    <property type="match status" value="1"/>
</dbReference>
<dbReference type="InterPro" id="IPR029787">
    <property type="entry name" value="Nucleotide_cyclase"/>
</dbReference>
<evidence type="ECO:0000313" key="5">
    <source>
        <dbReference type="EMBL" id="KKB13186.1"/>
    </source>
</evidence>
<evidence type="ECO:0000259" key="4">
    <source>
        <dbReference type="PROSITE" id="PS50924"/>
    </source>
</evidence>
<dbReference type="PANTHER" id="PTHR44757">
    <property type="entry name" value="DIGUANYLATE CYCLASE DGCP"/>
    <property type="match status" value="1"/>
</dbReference>
<dbReference type="AlphaFoldDB" id="A0A0F5FWD3"/>
<dbReference type="FunFam" id="3.30.70.270:FF:000001">
    <property type="entry name" value="Diguanylate cyclase domain protein"/>
    <property type="match status" value="1"/>
</dbReference>
<dbReference type="PROSITE" id="PS50887">
    <property type="entry name" value="GGDEF"/>
    <property type="match status" value="1"/>
</dbReference>
<dbReference type="GO" id="GO:0003824">
    <property type="term" value="F:catalytic activity"/>
    <property type="evidence" value="ECO:0007669"/>
    <property type="project" value="UniProtKB-ARBA"/>
</dbReference>
<organism evidence="5 6">
    <name type="scientific">Devosia geojensis</name>
    <dbReference type="NCBI Taxonomy" id="443610"/>
    <lineage>
        <taxon>Bacteria</taxon>
        <taxon>Pseudomonadati</taxon>
        <taxon>Pseudomonadota</taxon>
        <taxon>Alphaproteobacteria</taxon>
        <taxon>Hyphomicrobiales</taxon>
        <taxon>Devosiaceae</taxon>
        <taxon>Devosia</taxon>
    </lineage>
</organism>
<dbReference type="InterPro" id="IPR035965">
    <property type="entry name" value="PAS-like_dom_sf"/>
</dbReference>
<dbReference type="STRING" id="443610.VE25_03665"/>
<dbReference type="Pfam" id="PF13188">
    <property type="entry name" value="PAS_8"/>
    <property type="match status" value="1"/>
</dbReference>
<comment type="caution">
    <text evidence="5">The sequence shown here is derived from an EMBL/GenBank/DDBJ whole genome shotgun (WGS) entry which is preliminary data.</text>
</comment>
<dbReference type="InterPro" id="IPR000014">
    <property type="entry name" value="PAS"/>
</dbReference>
<dbReference type="CDD" id="cd01949">
    <property type="entry name" value="GGDEF"/>
    <property type="match status" value="1"/>
</dbReference>
<dbReference type="SMART" id="SM00267">
    <property type="entry name" value="GGDEF"/>
    <property type="match status" value="1"/>
</dbReference>
<dbReference type="InterPro" id="IPR035919">
    <property type="entry name" value="EAL_sf"/>
</dbReference>
<dbReference type="OrthoDB" id="9814202at2"/>
<keyword evidence="1" id="KW-1133">Transmembrane helix</keyword>
<reference evidence="5 6" key="1">
    <citation type="submission" date="2015-03" db="EMBL/GenBank/DDBJ databases">
        <authorList>
            <person name="Hassan Y.I."/>
            <person name="Lepp D."/>
            <person name="Li X.-Z."/>
            <person name="Zhou T."/>
        </authorList>
    </citation>
    <scope>NUCLEOTIDE SEQUENCE [LARGE SCALE GENOMIC DNA]</scope>
    <source>
        <strain evidence="5 6">BD-c194</strain>
    </source>
</reference>
<gene>
    <name evidence="5" type="ORF">VE25_03665</name>
</gene>
<evidence type="ECO:0000259" key="2">
    <source>
        <dbReference type="PROSITE" id="PS50883"/>
    </source>
</evidence>
<dbReference type="Pfam" id="PF00563">
    <property type="entry name" value="EAL"/>
    <property type="match status" value="1"/>
</dbReference>
<dbReference type="PROSITE" id="PS50883">
    <property type="entry name" value="EAL"/>
    <property type="match status" value="1"/>
</dbReference>
<evidence type="ECO:0000259" key="3">
    <source>
        <dbReference type="PROSITE" id="PS50887"/>
    </source>
</evidence>
<dbReference type="RefSeq" id="WP_046107227.1">
    <property type="nucleotide sequence ID" value="NZ_JZEX01000046.1"/>
</dbReference>
<keyword evidence="6" id="KW-1185">Reference proteome</keyword>
<dbReference type="PROSITE" id="PS50924">
    <property type="entry name" value="MHYT"/>
    <property type="match status" value="1"/>
</dbReference>
<dbReference type="Gene3D" id="3.30.450.20">
    <property type="entry name" value="PAS domain"/>
    <property type="match status" value="1"/>
</dbReference>
<feature type="domain" description="GGDEF" evidence="3">
    <location>
        <begin position="393"/>
        <end position="526"/>
    </location>
</feature>
<dbReference type="PANTHER" id="PTHR44757:SF2">
    <property type="entry name" value="BIOFILM ARCHITECTURE MAINTENANCE PROTEIN MBAA"/>
    <property type="match status" value="1"/>
</dbReference>
<dbReference type="SUPFAM" id="SSF55785">
    <property type="entry name" value="PYP-like sensor domain (PAS domain)"/>
    <property type="match status" value="1"/>
</dbReference>
<dbReference type="SUPFAM" id="SSF55073">
    <property type="entry name" value="Nucleotide cyclase"/>
    <property type="match status" value="1"/>
</dbReference>
<keyword evidence="1" id="KW-0812">Transmembrane</keyword>
<dbReference type="InterPro" id="IPR043128">
    <property type="entry name" value="Rev_trsase/Diguanyl_cyclase"/>
</dbReference>
<feature type="transmembrane region" description="Helical" evidence="1">
    <location>
        <begin position="47"/>
        <end position="72"/>
    </location>
</feature>
<dbReference type="Gene3D" id="3.20.20.450">
    <property type="entry name" value="EAL domain"/>
    <property type="match status" value="1"/>
</dbReference>
<feature type="transmembrane region" description="Helical" evidence="1">
    <location>
        <begin position="213"/>
        <end position="236"/>
    </location>
</feature>
<dbReference type="EMBL" id="JZEX01000046">
    <property type="protein sequence ID" value="KKB13186.1"/>
    <property type="molecule type" value="Genomic_DNA"/>
</dbReference>
<feature type="transmembrane region" description="Helical" evidence="1">
    <location>
        <begin position="84"/>
        <end position="105"/>
    </location>
</feature>
<accession>A0A0F5FWD3</accession>
<feature type="domain" description="EAL" evidence="2">
    <location>
        <begin position="535"/>
        <end position="785"/>
    </location>
</feature>
<dbReference type="Gene3D" id="3.30.70.270">
    <property type="match status" value="1"/>
</dbReference>
<dbReference type="SMART" id="SM00052">
    <property type="entry name" value="EAL"/>
    <property type="match status" value="1"/>
</dbReference>
<feature type="transmembrane region" description="Helical" evidence="1">
    <location>
        <begin position="144"/>
        <end position="164"/>
    </location>
</feature>
<dbReference type="NCBIfam" id="TIGR00254">
    <property type="entry name" value="GGDEF"/>
    <property type="match status" value="1"/>
</dbReference>
<dbReference type="InterPro" id="IPR001633">
    <property type="entry name" value="EAL_dom"/>
</dbReference>
<evidence type="ECO:0000256" key="1">
    <source>
        <dbReference type="PROSITE-ProRule" id="PRU00244"/>
    </source>
</evidence>